<organism evidence="2 3">
    <name type="scientific">Desulfomicrobium baculatum (strain DSM 4028 / VKM B-1378 / X)</name>
    <name type="common">Desulfovibrio baculatus</name>
    <dbReference type="NCBI Taxonomy" id="525897"/>
    <lineage>
        <taxon>Bacteria</taxon>
        <taxon>Pseudomonadati</taxon>
        <taxon>Thermodesulfobacteriota</taxon>
        <taxon>Desulfovibrionia</taxon>
        <taxon>Desulfovibrionales</taxon>
        <taxon>Desulfomicrobiaceae</taxon>
        <taxon>Desulfomicrobium</taxon>
    </lineage>
</organism>
<dbReference type="SUPFAM" id="SSF56300">
    <property type="entry name" value="Metallo-dependent phosphatases"/>
    <property type="match status" value="1"/>
</dbReference>
<accession>C7LWJ0</accession>
<dbReference type="eggNOG" id="COG0737">
    <property type="taxonomic scope" value="Bacteria"/>
</dbReference>
<evidence type="ECO:0000256" key="1">
    <source>
        <dbReference type="SAM" id="SignalP"/>
    </source>
</evidence>
<evidence type="ECO:0000313" key="2">
    <source>
        <dbReference type="EMBL" id="ACU88682.1"/>
    </source>
</evidence>
<dbReference type="GO" id="GO:0009166">
    <property type="term" value="P:nucleotide catabolic process"/>
    <property type="evidence" value="ECO:0007669"/>
    <property type="project" value="InterPro"/>
</dbReference>
<dbReference type="InterPro" id="IPR006179">
    <property type="entry name" value="5_nucleotidase/apyrase"/>
</dbReference>
<dbReference type="AlphaFoldDB" id="C7LWJ0"/>
<keyword evidence="3" id="KW-1185">Reference proteome</keyword>
<dbReference type="Gene3D" id="3.60.21.10">
    <property type="match status" value="1"/>
</dbReference>
<reference evidence="2 3" key="1">
    <citation type="journal article" date="2009" name="Stand. Genomic Sci.">
        <title>Complete genome sequence of Desulfomicrobium baculatum type strain (X).</title>
        <authorList>
            <person name="Copeland A."/>
            <person name="Spring S."/>
            <person name="Goker M."/>
            <person name="Schneider S."/>
            <person name="Lapidus A."/>
            <person name="Del Rio T.G."/>
            <person name="Tice H."/>
            <person name="Cheng J.F."/>
            <person name="Chen F."/>
            <person name="Nolan M."/>
            <person name="Bruce D."/>
            <person name="Goodwin L."/>
            <person name="Pitluck S."/>
            <person name="Ivanova N."/>
            <person name="Mavrommatis K."/>
            <person name="Ovchinnikova G."/>
            <person name="Pati A."/>
            <person name="Chen A."/>
            <person name="Palaniappan K."/>
            <person name="Land M."/>
            <person name="Hauser L."/>
            <person name="Chang Y.J."/>
            <person name="Jeffries C.C."/>
            <person name="Meincke L."/>
            <person name="Sims D."/>
            <person name="Brettin T."/>
            <person name="Detter J.C."/>
            <person name="Han C."/>
            <person name="Chain P."/>
            <person name="Bristow J."/>
            <person name="Eisen J.A."/>
            <person name="Markowitz V."/>
            <person name="Hugenholtz P."/>
            <person name="Kyrpides N.C."/>
            <person name="Klenk H.P."/>
            <person name="Lucas S."/>
        </authorList>
    </citation>
    <scope>NUCLEOTIDE SEQUENCE [LARGE SCALE GENOMIC DNA]</scope>
    <source>
        <strain evidence="3">DSM 4028 / VKM B-1378 / X</strain>
    </source>
</reference>
<dbReference type="OrthoDB" id="5469761at2"/>
<dbReference type="Proteomes" id="UP000002216">
    <property type="component" value="Chromosome"/>
</dbReference>
<sequence>MKFSAVLFCLLALFSCAGHSGPSQEPVVSQAPVLPVFERLHALHEQFLVFRDNDVFQRYGFTYNSPYADWLQRVRDFEQDPVTDEAARLLAGLSVAYRTHGAKSRIYRQFEDRFGQALRIPAAEKQAQPAVVVAEPVTLPIPEATARSITLLFSGDTQGVVYAQPGEFGPVGGLARRPPILNHFRAEDPGTVVLDAGDAFVAGFAKAEAINKVLVRAMNHMRYDAMGLGPYDLAIGEVMLRELASIASFPMICSNMQFQKGVEPWIKPYVLIKRDQVRIALVSLLPPAPGVRITGAKLIPPGQALQAMLPELKGKADCIVLLTQFGTEEIAALLGDEGAVDVVLGDGNGKSGENPAYLPAVPKGLGFGLVRLKMADDGGFRPVESLPVLLGTASDDHVLQIMEELK</sequence>
<dbReference type="PANTHER" id="PTHR11575">
    <property type="entry name" value="5'-NUCLEOTIDASE-RELATED"/>
    <property type="match status" value="1"/>
</dbReference>
<dbReference type="RefSeq" id="WP_012805765.1">
    <property type="nucleotide sequence ID" value="NC_013173.1"/>
</dbReference>
<evidence type="ECO:0000313" key="3">
    <source>
        <dbReference type="Proteomes" id="UP000002216"/>
    </source>
</evidence>
<feature type="chain" id="PRO_5002979642" evidence="1">
    <location>
        <begin position="21"/>
        <end position="406"/>
    </location>
</feature>
<feature type="signal peptide" evidence="1">
    <location>
        <begin position="1"/>
        <end position="20"/>
    </location>
</feature>
<proteinExistence type="predicted"/>
<dbReference type="KEGG" id="dba:Dbac_0558"/>
<gene>
    <name evidence="2" type="ordered locus">Dbac_0558</name>
</gene>
<protein>
    <submittedName>
        <fullName evidence="2">5'-nucleotidase/2' 3'-cyclic phosphodiesterase and related esterase-like protein</fullName>
    </submittedName>
</protein>
<keyword evidence="1" id="KW-0732">Signal</keyword>
<dbReference type="GO" id="GO:0016787">
    <property type="term" value="F:hydrolase activity"/>
    <property type="evidence" value="ECO:0007669"/>
    <property type="project" value="InterPro"/>
</dbReference>
<dbReference type="EMBL" id="CP001629">
    <property type="protein sequence ID" value="ACU88682.1"/>
    <property type="molecule type" value="Genomic_DNA"/>
</dbReference>
<dbReference type="HOGENOM" id="CLU_677436_0_0_7"/>
<name>C7LWJ0_DESBD</name>
<dbReference type="PROSITE" id="PS51257">
    <property type="entry name" value="PROKAR_LIPOPROTEIN"/>
    <property type="match status" value="1"/>
</dbReference>
<dbReference type="InterPro" id="IPR029052">
    <property type="entry name" value="Metallo-depent_PP-like"/>
</dbReference>
<dbReference type="PANTHER" id="PTHR11575:SF24">
    <property type="entry name" value="5'-NUCLEOTIDASE"/>
    <property type="match status" value="1"/>
</dbReference>
<dbReference type="STRING" id="525897.Dbac_0558"/>